<gene>
    <name evidence="9" type="primary">LOC102809867</name>
</gene>
<name>A0ABM0M6V5_SACKO</name>
<evidence type="ECO:0000256" key="6">
    <source>
        <dbReference type="ARBA" id="ARBA00023180"/>
    </source>
</evidence>
<evidence type="ECO:0000256" key="1">
    <source>
        <dbReference type="ARBA" id="ARBA00004141"/>
    </source>
</evidence>
<dbReference type="RefSeq" id="XP_006815746.1">
    <property type="nucleotide sequence ID" value="XM_006815683.1"/>
</dbReference>
<evidence type="ECO:0000313" key="9">
    <source>
        <dbReference type="RefSeq" id="XP_006815746.1"/>
    </source>
</evidence>
<accession>A0ABM0M6V5</accession>
<dbReference type="Pfam" id="PF01094">
    <property type="entry name" value="ANF_receptor"/>
    <property type="match status" value="1"/>
</dbReference>
<evidence type="ECO:0000256" key="3">
    <source>
        <dbReference type="ARBA" id="ARBA00022989"/>
    </source>
</evidence>
<keyword evidence="8" id="KW-1185">Reference proteome</keyword>
<dbReference type="Gene3D" id="3.40.50.2300">
    <property type="match status" value="2"/>
</dbReference>
<protein>
    <submittedName>
        <fullName evidence="9">Metabotropic glutamate receptor 6-like</fullName>
    </submittedName>
</protein>
<comment type="subcellular location">
    <subcellularLocation>
        <location evidence="1">Membrane</location>
        <topology evidence="1">Multi-pass membrane protein</topology>
    </subcellularLocation>
</comment>
<organism evidence="8 9">
    <name type="scientific">Saccoglossus kowalevskii</name>
    <name type="common">Acorn worm</name>
    <dbReference type="NCBI Taxonomy" id="10224"/>
    <lineage>
        <taxon>Eukaryota</taxon>
        <taxon>Metazoa</taxon>
        <taxon>Hemichordata</taxon>
        <taxon>Enteropneusta</taxon>
        <taxon>Harrimaniidae</taxon>
        <taxon>Saccoglossus</taxon>
    </lineage>
</organism>
<keyword evidence="4" id="KW-0472">Membrane</keyword>
<sequence length="606" mass="66262">MCYALANIEHTGIASYLKNVHFTGYGNMVISFDQDGFLENPDVVVLNYKEDGNSGYHLADLGPVVNLNTNLVSFWENGLLQTGTNVKSVCTVPCTDIQCKVKKQFASITGHIIIGGMFSVHDNSSTPDTCGDISFDGVKRLEAMMYAVDNINNDPNILPGITLGVIGMDSCNNDATVGRKIVELLGSADFSRGVGGKRTGELDETQYIMGVVGTTINELTGVMDGAVSAVMLPQISYNIPPALPTSMKRLPNTFSTGAPIHYQAKAMVDMAVALEWWYIQVIYSDTPIGHEGFVAIKIFAKEVGICIANSLVIKDGHSDNEMNVIINAIRSRTDAKGLLAVTSNTDSRQLVGKLSDNKLEKNFTLVVPQDFHEAFMGFPDVAAGTLMVVPYDPLIPDFQNYFKSLKPDSNRRNPWFREYWMKRFQCYLPGEYSTETTACEVNQELLASDGDADNIADIMDSVTAIARGIDELYGEKCPPKTEMCNALVMSTPDELLEKIRSVTFESAASMKTFEFDDNGDGVPLYNIYNSQLIGDTDVLNNVLVGSWSKDNLTFGYPEPVTLYGPGGVIIYPDQSMPTQCIGACSECKDSSGQCRGNIIRLRPGEQ</sequence>
<dbReference type="InterPro" id="IPR000337">
    <property type="entry name" value="GPCR_3"/>
</dbReference>
<dbReference type="PRINTS" id="PR00248">
    <property type="entry name" value="GPCRMGR"/>
</dbReference>
<evidence type="ECO:0000256" key="5">
    <source>
        <dbReference type="ARBA" id="ARBA00023170"/>
    </source>
</evidence>
<evidence type="ECO:0000259" key="7">
    <source>
        <dbReference type="Pfam" id="PF01094"/>
    </source>
</evidence>
<evidence type="ECO:0000313" key="8">
    <source>
        <dbReference type="Proteomes" id="UP000694865"/>
    </source>
</evidence>
<proteinExistence type="predicted"/>
<keyword evidence="2" id="KW-0812">Transmembrane</keyword>
<dbReference type="Proteomes" id="UP000694865">
    <property type="component" value="Unplaced"/>
</dbReference>
<evidence type="ECO:0000256" key="2">
    <source>
        <dbReference type="ARBA" id="ARBA00022692"/>
    </source>
</evidence>
<dbReference type="PANTHER" id="PTHR24060">
    <property type="entry name" value="METABOTROPIC GLUTAMATE RECEPTOR"/>
    <property type="match status" value="1"/>
</dbReference>
<dbReference type="InterPro" id="IPR028082">
    <property type="entry name" value="Peripla_BP_I"/>
</dbReference>
<dbReference type="InterPro" id="IPR050726">
    <property type="entry name" value="mGluR"/>
</dbReference>
<keyword evidence="5" id="KW-0675">Receptor</keyword>
<dbReference type="GeneID" id="102809867"/>
<feature type="domain" description="Receptor ligand binding region" evidence="7">
    <location>
        <begin position="140"/>
        <end position="531"/>
    </location>
</feature>
<dbReference type="SUPFAM" id="SSF53822">
    <property type="entry name" value="Periplasmic binding protein-like I"/>
    <property type="match status" value="2"/>
</dbReference>
<keyword evidence="3" id="KW-1133">Transmembrane helix</keyword>
<reference evidence="9" key="1">
    <citation type="submission" date="2025-08" db="UniProtKB">
        <authorList>
            <consortium name="RefSeq"/>
        </authorList>
    </citation>
    <scope>IDENTIFICATION</scope>
    <source>
        <tissue evidence="9">Testes</tissue>
    </source>
</reference>
<evidence type="ECO:0000256" key="4">
    <source>
        <dbReference type="ARBA" id="ARBA00023136"/>
    </source>
</evidence>
<dbReference type="InterPro" id="IPR001828">
    <property type="entry name" value="ANF_lig-bd_rcpt"/>
</dbReference>
<keyword evidence="6" id="KW-0325">Glycoprotein</keyword>